<evidence type="ECO:0000256" key="2">
    <source>
        <dbReference type="ARBA" id="ARBA00023239"/>
    </source>
</evidence>
<reference evidence="3 4" key="1">
    <citation type="submission" date="2016-10" db="EMBL/GenBank/DDBJ databases">
        <title>Comparative genomics of Bacillus thuringiensis reveals a path to pathogens against multiple invertebrate hosts.</title>
        <authorList>
            <person name="Zheng J."/>
            <person name="Gao Q."/>
            <person name="Liu H."/>
            <person name="Peng D."/>
            <person name="Ruan L."/>
            <person name="Sun M."/>
        </authorList>
    </citation>
    <scope>NUCLEOTIDE SEQUENCE [LARGE SCALE GENOMIC DNA]</scope>
    <source>
        <strain evidence="3">BGSC 4CE1</strain>
    </source>
</reference>
<comment type="caution">
    <text evidence="3">The sequence shown here is derived from an EMBL/GenBank/DDBJ whole genome shotgun (WGS) entry which is preliminary data.</text>
</comment>
<dbReference type="GO" id="GO:0016829">
    <property type="term" value="F:lyase activity"/>
    <property type="evidence" value="ECO:0007669"/>
    <property type="project" value="UniProtKB-KW"/>
</dbReference>
<organism evidence="3 4">
    <name type="scientific">Bacillus thuringiensis serovar vazensis</name>
    <dbReference type="NCBI Taxonomy" id="180867"/>
    <lineage>
        <taxon>Bacteria</taxon>
        <taxon>Bacillati</taxon>
        <taxon>Bacillota</taxon>
        <taxon>Bacilli</taxon>
        <taxon>Bacillales</taxon>
        <taxon>Bacillaceae</taxon>
        <taxon>Bacillus</taxon>
        <taxon>Bacillus cereus group</taxon>
    </lineage>
</organism>
<evidence type="ECO:0000313" key="3">
    <source>
        <dbReference type="EMBL" id="OTY75205.1"/>
    </source>
</evidence>
<dbReference type="Proteomes" id="UP000194911">
    <property type="component" value="Unassembled WGS sequence"/>
</dbReference>
<dbReference type="PANTHER" id="PTHR30272">
    <property type="entry name" value="3-HYDROXYACYL-[ACYL-CARRIER-PROTEIN] DEHYDRATASE"/>
    <property type="match status" value="1"/>
</dbReference>
<comment type="similarity">
    <text evidence="1">Belongs to the thioester dehydratase family. FabZ subfamily.</text>
</comment>
<dbReference type="Pfam" id="PF07977">
    <property type="entry name" value="FabA"/>
    <property type="match status" value="1"/>
</dbReference>
<dbReference type="Gene3D" id="3.10.129.10">
    <property type="entry name" value="Hotdog Thioesterase"/>
    <property type="match status" value="1"/>
</dbReference>
<accession>A0A243CVV5</accession>
<protein>
    <submittedName>
        <fullName evidence="3">Beta-hydroxyacyl-ACP dehydratase</fullName>
    </submittedName>
</protein>
<dbReference type="EMBL" id="NFDQ01000057">
    <property type="protein sequence ID" value="OTY75205.1"/>
    <property type="molecule type" value="Genomic_DNA"/>
</dbReference>
<dbReference type="InterPro" id="IPR029069">
    <property type="entry name" value="HotDog_dom_sf"/>
</dbReference>
<dbReference type="SUPFAM" id="SSF54637">
    <property type="entry name" value="Thioesterase/thiol ester dehydrase-isomerase"/>
    <property type="match status" value="1"/>
</dbReference>
<gene>
    <name evidence="3" type="ORF">BK749_14360</name>
</gene>
<sequence>MFYKILIILKEEKYMEQTMMNSVLTKRPHELLLQAPPFLFIDKVLEFKSDTESILCAKYLAYNEPYFSGHFPGKPILPGVLIIEMAAQASMLLILGMMNEEEPQVGYLVRTNKFSFINPVYPGDCLNVRATMVKTIGSFMTTKIEVVSISSSKIVAKGELVLTISE</sequence>
<evidence type="ECO:0000313" key="4">
    <source>
        <dbReference type="Proteomes" id="UP000194911"/>
    </source>
</evidence>
<dbReference type="AlphaFoldDB" id="A0A243CVV5"/>
<dbReference type="CDD" id="cd01288">
    <property type="entry name" value="FabZ"/>
    <property type="match status" value="1"/>
</dbReference>
<dbReference type="PANTHER" id="PTHR30272:SF1">
    <property type="entry name" value="3-HYDROXYACYL-[ACYL-CARRIER-PROTEIN] DEHYDRATASE"/>
    <property type="match status" value="1"/>
</dbReference>
<dbReference type="InterPro" id="IPR013114">
    <property type="entry name" value="FabA_FabZ"/>
</dbReference>
<name>A0A243CVV5_BACTU</name>
<proteinExistence type="inferred from homology"/>
<keyword evidence="2" id="KW-0456">Lyase</keyword>
<evidence type="ECO:0000256" key="1">
    <source>
        <dbReference type="ARBA" id="ARBA00009174"/>
    </source>
</evidence>